<evidence type="ECO:0000313" key="3">
    <source>
        <dbReference type="Proteomes" id="UP000001194"/>
    </source>
</evidence>
<proteinExistence type="predicted"/>
<organism evidence="3">
    <name type="scientific">Laccaria bicolor (strain S238N-H82 / ATCC MYA-4686)</name>
    <name type="common">Bicoloured deceiver</name>
    <name type="synonym">Laccaria laccata var. bicolor</name>
    <dbReference type="NCBI Taxonomy" id="486041"/>
    <lineage>
        <taxon>Eukaryota</taxon>
        <taxon>Fungi</taxon>
        <taxon>Dikarya</taxon>
        <taxon>Basidiomycota</taxon>
        <taxon>Agaricomycotina</taxon>
        <taxon>Agaricomycetes</taxon>
        <taxon>Agaricomycetidae</taxon>
        <taxon>Agaricales</taxon>
        <taxon>Agaricineae</taxon>
        <taxon>Hydnangiaceae</taxon>
        <taxon>Laccaria</taxon>
    </lineage>
</organism>
<dbReference type="AlphaFoldDB" id="B0DCT0"/>
<gene>
    <name evidence="2" type="ORF">LACBIDRAFT_298410</name>
</gene>
<dbReference type="EMBL" id="DS547104">
    <property type="protein sequence ID" value="EDR07498.1"/>
    <property type="molecule type" value="Genomic_DNA"/>
</dbReference>
<sequence>MYCPRIHTLIPSLPPFPSFPGILFIPHLYSSSLPPTSTHDDPRTSLSLQSHSAT</sequence>
<dbReference type="InParanoid" id="B0DCT0"/>
<dbReference type="Proteomes" id="UP000001194">
    <property type="component" value="Unassembled WGS sequence"/>
</dbReference>
<name>B0DCT0_LACBS</name>
<accession>B0DCT0</accession>
<keyword evidence="3" id="KW-1185">Reference proteome</keyword>
<feature type="compositionally biased region" description="Polar residues" evidence="1">
    <location>
        <begin position="44"/>
        <end position="54"/>
    </location>
</feature>
<reference evidence="2 3" key="1">
    <citation type="journal article" date="2008" name="Nature">
        <title>The genome of Laccaria bicolor provides insights into mycorrhizal symbiosis.</title>
        <authorList>
            <person name="Martin F."/>
            <person name="Aerts A."/>
            <person name="Ahren D."/>
            <person name="Brun A."/>
            <person name="Danchin E.G.J."/>
            <person name="Duchaussoy F."/>
            <person name="Gibon J."/>
            <person name="Kohler A."/>
            <person name="Lindquist E."/>
            <person name="Pereda V."/>
            <person name="Salamov A."/>
            <person name="Shapiro H.J."/>
            <person name="Wuyts J."/>
            <person name="Blaudez D."/>
            <person name="Buee M."/>
            <person name="Brokstein P."/>
            <person name="Canbaeck B."/>
            <person name="Cohen D."/>
            <person name="Courty P.E."/>
            <person name="Coutinho P.M."/>
            <person name="Delaruelle C."/>
            <person name="Detter J.C."/>
            <person name="Deveau A."/>
            <person name="DiFazio S."/>
            <person name="Duplessis S."/>
            <person name="Fraissinet-Tachet L."/>
            <person name="Lucic E."/>
            <person name="Frey-Klett P."/>
            <person name="Fourrey C."/>
            <person name="Feussner I."/>
            <person name="Gay G."/>
            <person name="Grimwood J."/>
            <person name="Hoegger P.J."/>
            <person name="Jain P."/>
            <person name="Kilaru S."/>
            <person name="Labbe J."/>
            <person name="Lin Y.C."/>
            <person name="Legue V."/>
            <person name="Le Tacon F."/>
            <person name="Marmeisse R."/>
            <person name="Melayah D."/>
            <person name="Montanini B."/>
            <person name="Muratet M."/>
            <person name="Nehls U."/>
            <person name="Niculita-Hirzel H."/>
            <person name="Oudot-Le Secq M.P."/>
            <person name="Peter M."/>
            <person name="Quesneville H."/>
            <person name="Rajashekar B."/>
            <person name="Reich M."/>
            <person name="Rouhier N."/>
            <person name="Schmutz J."/>
            <person name="Yin T."/>
            <person name="Chalot M."/>
            <person name="Henrissat B."/>
            <person name="Kuees U."/>
            <person name="Lucas S."/>
            <person name="Van de Peer Y."/>
            <person name="Podila G.K."/>
            <person name="Polle A."/>
            <person name="Pukkila P.J."/>
            <person name="Richardson P.M."/>
            <person name="Rouze P."/>
            <person name="Sanders I.R."/>
            <person name="Stajich J.E."/>
            <person name="Tunlid A."/>
            <person name="Tuskan G."/>
            <person name="Grigoriev I.V."/>
        </authorList>
    </citation>
    <scope>NUCLEOTIDE SEQUENCE [LARGE SCALE GENOMIC DNA]</scope>
    <source>
        <strain evidence="3">S238N-H82 / ATCC MYA-4686</strain>
    </source>
</reference>
<protein>
    <submittedName>
        <fullName evidence="2">Predicted protein</fullName>
    </submittedName>
</protein>
<dbReference type="GeneID" id="6077470"/>
<evidence type="ECO:0000313" key="2">
    <source>
        <dbReference type="EMBL" id="EDR07498.1"/>
    </source>
</evidence>
<dbReference type="KEGG" id="lbc:LACBIDRAFT_298410"/>
<dbReference type="RefSeq" id="XP_001881890.1">
    <property type="nucleotide sequence ID" value="XM_001881855.1"/>
</dbReference>
<dbReference type="HOGENOM" id="CLU_3050717_0_0_1"/>
<feature type="region of interest" description="Disordered" evidence="1">
    <location>
        <begin position="34"/>
        <end position="54"/>
    </location>
</feature>
<evidence type="ECO:0000256" key="1">
    <source>
        <dbReference type="SAM" id="MobiDB-lite"/>
    </source>
</evidence>